<organism evidence="2">
    <name type="scientific">mine drainage metagenome</name>
    <dbReference type="NCBI Taxonomy" id="410659"/>
    <lineage>
        <taxon>unclassified sequences</taxon>
        <taxon>metagenomes</taxon>
        <taxon>ecological metagenomes</taxon>
    </lineage>
</organism>
<dbReference type="EMBL" id="MLJW01005208">
    <property type="protein sequence ID" value="OIQ68609.1"/>
    <property type="molecule type" value="Genomic_DNA"/>
</dbReference>
<reference evidence="2" key="1">
    <citation type="submission" date="2016-10" db="EMBL/GenBank/DDBJ databases">
        <title>Sequence of Gallionella enrichment culture.</title>
        <authorList>
            <person name="Poehlein A."/>
            <person name="Muehling M."/>
            <person name="Daniel R."/>
        </authorList>
    </citation>
    <scope>NUCLEOTIDE SEQUENCE</scope>
</reference>
<feature type="transmembrane region" description="Helical" evidence="1">
    <location>
        <begin position="114"/>
        <end position="135"/>
    </location>
</feature>
<feature type="transmembrane region" description="Helical" evidence="1">
    <location>
        <begin position="34"/>
        <end position="54"/>
    </location>
</feature>
<feature type="transmembrane region" description="Helical" evidence="1">
    <location>
        <begin position="66"/>
        <end position="83"/>
    </location>
</feature>
<gene>
    <name evidence="2" type="ORF">GALL_497970</name>
</gene>
<evidence type="ECO:0000313" key="2">
    <source>
        <dbReference type="EMBL" id="OIQ68609.1"/>
    </source>
</evidence>
<dbReference type="AlphaFoldDB" id="A0A1J5PAG7"/>
<comment type="caution">
    <text evidence="2">The sequence shown here is derived from an EMBL/GenBank/DDBJ whole genome shotgun (WGS) entry which is preliminary data.</text>
</comment>
<sequence>MIAPLGLWNYAHGWVGLGRQFGRVEAQVFAPGYIADYVLTCIALVTPVIFWALARGVSRIPRKAQVLIWLTAPLVLYMFYHATHDQVQANWLVPLYPAFAVAAALFAQGLRDRFTFLASATGLAIGALAFALAFFPGTAVFPGHNPPNETKGWAPMIGQVRALKAKTGAAWIATDAYGLTGSLTFYLPDVPVWAMTQEQRYIFRGPIPAALCNAPGLLVTTGDPSAQTLAMFTTHGAPEGLVRRAGTIALDRYVATPVQGLHGPGAPACGAPTP</sequence>
<evidence type="ECO:0000256" key="1">
    <source>
        <dbReference type="SAM" id="Phobius"/>
    </source>
</evidence>
<keyword evidence="1" id="KW-1133">Transmembrane helix</keyword>
<name>A0A1J5PAG7_9ZZZZ</name>
<protein>
    <recommendedName>
        <fullName evidence="3">Glycosyltransferase RgtA/B/C/D-like domain-containing protein</fullName>
    </recommendedName>
</protein>
<accession>A0A1J5PAG7</accession>
<keyword evidence="1" id="KW-0472">Membrane</keyword>
<keyword evidence="1" id="KW-0812">Transmembrane</keyword>
<feature type="transmembrane region" description="Helical" evidence="1">
    <location>
        <begin position="89"/>
        <end position="107"/>
    </location>
</feature>
<proteinExistence type="predicted"/>
<evidence type="ECO:0008006" key="3">
    <source>
        <dbReference type="Google" id="ProtNLM"/>
    </source>
</evidence>